<dbReference type="PANTHER" id="PTHR19920:SF0">
    <property type="entry name" value="CYTOSOLIC IRON-SULFUR PROTEIN ASSEMBLY PROTEIN CIAO1-RELATED"/>
    <property type="match status" value="1"/>
</dbReference>
<evidence type="ECO:0008006" key="4">
    <source>
        <dbReference type="Google" id="ProtNLM"/>
    </source>
</evidence>
<reference evidence="2" key="1">
    <citation type="submission" date="2021-01" db="EMBL/GenBank/DDBJ databases">
        <authorList>
            <consortium name="Genoscope - CEA"/>
            <person name="William W."/>
        </authorList>
    </citation>
    <scope>NUCLEOTIDE SEQUENCE</scope>
</reference>
<sequence length="327" mass="38526">MDIKKENQGKVEEYRQSLQQAVQKQDEHCYAIAINIDCSILVAGCDSYIKVFEFNQGILKQVQLLNEHKYSIFTLNFMKRSNKFISGSNDNSIIIWERNINDLWICQQKLTGHTSSVYCLILNNNEDVIASGSRDNSIRFWVKQNLWKCTQTITDHNSVVYGLSLNEQQNRVISCGEDKLILVIEQKEIKKKWQVIQKIQVDQFGFRICFIDNDIFTFQPYENEQMIIFEMNKTNQFYIKTKDIQVKGGSDYCLFPQQYIKQKSILVNKYASNLNLIKMKQNGEFIIEQSIEFKTSDLYGCISDDGQYLITWDHEQKEYQVRKHMEK</sequence>
<evidence type="ECO:0000256" key="1">
    <source>
        <dbReference type="PROSITE-ProRule" id="PRU00221"/>
    </source>
</evidence>
<dbReference type="SMART" id="SM00320">
    <property type="entry name" value="WD40"/>
    <property type="match status" value="4"/>
</dbReference>
<keyword evidence="3" id="KW-1185">Reference proteome</keyword>
<evidence type="ECO:0000313" key="3">
    <source>
        <dbReference type="Proteomes" id="UP000692954"/>
    </source>
</evidence>
<feature type="repeat" description="WD" evidence="1">
    <location>
        <begin position="110"/>
        <end position="141"/>
    </location>
</feature>
<dbReference type="OrthoDB" id="6262491at2759"/>
<gene>
    <name evidence="2" type="ORF">PSON_ATCC_30995.1.T0610293</name>
</gene>
<evidence type="ECO:0000313" key="2">
    <source>
        <dbReference type="EMBL" id="CAD8094042.1"/>
    </source>
</evidence>
<organism evidence="2 3">
    <name type="scientific">Paramecium sonneborni</name>
    <dbReference type="NCBI Taxonomy" id="65129"/>
    <lineage>
        <taxon>Eukaryota</taxon>
        <taxon>Sar</taxon>
        <taxon>Alveolata</taxon>
        <taxon>Ciliophora</taxon>
        <taxon>Intramacronucleata</taxon>
        <taxon>Oligohymenophorea</taxon>
        <taxon>Peniculida</taxon>
        <taxon>Parameciidae</taxon>
        <taxon>Paramecium</taxon>
    </lineage>
</organism>
<protein>
    <recommendedName>
        <fullName evidence="4">WD40-repeat-containing domain</fullName>
    </recommendedName>
</protein>
<dbReference type="EMBL" id="CAJJDN010000061">
    <property type="protein sequence ID" value="CAD8094042.1"/>
    <property type="molecule type" value="Genomic_DNA"/>
</dbReference>
<comment type="caution">
    <text evidence="2">The sequence shown here is derived from an EMBL/GenBank/DDBJ whole genome shotgun (WGS) entry which is preliminary data.</text>
</comment>
<dbReference type="GO" id="GO:0016226">
    <property type="term" value="P:iron-sulfur cluster assembly"/>
    <property type="evidence" value="ECO:0007669"/>
    <property type="project" value="TreeGrafter"/>
</dbReference>
<dbReference type="Pfam" id="PF00400">
    <property type="entry name" value="WD40"/>
    <property type="match status" value="3"/>
</dbReference>
<proteinExistence type="predicted"/>
<keyword evidence="1" id="KW-0853">WD repeat</keyword>
<dbReference type="InterPro" id="IPR001680">
    <property type="entry name" value="WD40_rpt"/>
</dbReference>
<name>A0A8S1NP53_9CILI</name>
<dbReference type="AlphaFoldDB" id="A0A8S1NP53"/>
<dbReference type="PROSITE" id="PS50082">
    <property type="entry name" value="WD_REPEATS_2"/>
    <property type="match status" value="2"/>
</dbReference>
<dbReference type="PROSITE" id="PS50294">
    <property type="entry name" value="WD_REPEATS_REGION"/>
    <property type="match status" value="2"/>
</dbReference>
<dbReference type="GO" id="GO:0097361">
    <property type="term" value="C:cytosolic [4Fe-4S] assembly targeting complex"/>
    <property type="evidence" value="ECO:0007669"/>
    <property type="project" value="TreeGrafter"/>
</dbReference>
<dbReference type="Proteomes" id="UP000692954">
    <property type="component" value="Unassembled WGS sequence"/>
</dbReference>
<dbReference type="PANTHER" id="PTHR19920">
    <property type="entry name" value="WD40 PROTEIN CIAO1"/>
    <property type="match status" value="1"/>
</dbReference>
<feature type="repeat" description="WD" evidence="1">
    <location>
        <begin position="65"/>
        <end position="97"/>
    </location>
</feature>
<accession>A0A8S1NP53</accession>